<evidence type="ECO:0000256" key="6">
    <source>
        <dbReference type="SAM" id="Phobius"/>
    </source>
</evidence>
<evidence type="ECO:0000313" key="7">
    <source>
        <dbReference type="EMBL" id="MBB3195165.1"/>
    </source>
</evidence>
<keyword evidence="8" id="KW-1185">Reference proteome</keyword>
<evidence type="ECO:0000313" key="8">
    <source>
        <dbReference type="Proteomes" id="UP000574369"/>
    </source>
</evidence>
<comment type="subcellular location">
    <subcellularLocation>
        <location evidence="1">Cell membrane</location>
        <topology evidence="1">Multi-pass membrane protein</topology>
    </subcellularLocation>
</comment>
<feature type="transmembrane region" description="Helical" evidence="6">
    <location>
        <begin position="272"/>
        <end position="298"/>
    </location>
</feature>
<proteinExistence type="predicted"/>
<feature type="transmembrane region" description="Helical" evidence="6">
    <location>
        <begin position="319"/>
        <end position="347"/>
    </location>
</feature>
<keyword evidence="2" id="KW-1003">Cell membrane</keyword>
<feature type="transmembrane region" description="Helical" evidence="6">
    <location>
        <begin position="390"/>
        <end position="408"/>
    </location>
</feature>
<dbReference type="PANTHER" id="PTHR30250:SF26">
    <property type="entry name" value="PSMA PROTEIN"/>
    <property type="match status" value="1"/>
</dbReference>
<accession>A0ABR6GSS2</accession>
<feature type="transmembrane region" description="Helical" evidence="6">
    <location>
        <begin position="111"/>
        <end position="133"/>
    </location>
</feature>
<dbReference type="PANTHER" id="PTHR30250">
    <property type="entry name" value="PST FAMILY PREDICTED COLANIC ACID TRANSPORTER"/>
    <property type="match status" value="1"/>
</dbReference>
<keyword evidence="5 6" id="KW-0472">Membrane</keyword>
<feature type="transmembrane region" description="Helical" evidence="6">
    <location>
        <begin position="145"/>
        <end position="165"/>
    </location>
</feature>
<organism evidence="7 8">
    <name type="scientific">Roseateles terrae</name>
    <dbReference type="NCBI Taxonomy" id="431060"/>
    <lineage>
        <taxon>Bacteria</taxon>
        <taxon>Pseudomonadati</taxon>
        <taxon>Pseudomonadota</taxon>
        <taxon>Betaproteobacteria</taxon>
        <taxon>Burkholderiales</taxon>
        <taxon>Sphaerotilaceae</taxon>
        <taxon>Roseateles</taxon>
    </lineage>
</organism>
<keyword evidence="3 6" id="KW-0812">Transmembrane</keyword>
<keyword evidence="4 6" id="KW-1133">Transmembrane helix</keyword>
<feature type="transmembrane region" description="Helical" evidence="6">
    <location>
        <begin position="359"/>
        <end position="383"/>
    </location>
</feature>
<comment type="caution">
    <text evidence="7">The sequence shown here is derived from an EMBL/GenBank/DDBJ whole genome shotgun (WGS) entry which is preliminary data.</text>
</comment>
<gene>
    <name evidence="7" type="ORF">FHS28_002568</name>
</gene>
<feature type="transmembrane region" description="Helical" evidence="6">
    <location>
        <begin position="41"/>
        <end position="61"/>
    </location>
</feature>
<evidence type="ECO:0000256" key="5">
    <source>
        <dbReference type="ARBA" id="ARBA00023136"/>
    </source>
</evidence>
<evidence type="ECO:0000256" key="3">
    <source>
        <dbReference type="ARBA" id="ARBA00022692"/>
    </source>
</evidence>
<evidence type="ECO:0000256" key="1">
    <source>
        <dbReference type="ARBA" id="ARBA00004651"/>
    </source>
</evidence>
<feature type="transmembrane region" description="Helical" evidence="6">
    <location>
        <begin position="12"/>
        <end position="35"/>
    </location>
</feature>
<protein>
    <submittedName>
        <fullName evidence="7">O-antigen/teichoic acid export membrane protein</fullName>
    </submittedName>
</protein>
<name>A0ABR6GSS2_9BURK</name>
<dbReference type="EMBL" id="JACHXO010000004">
    <property type="protein sequence ID" value="MBB3195165.1"/>
    <property type="molecule type" value="Genomic_DNA"/>
</dbReference>
<dbReference type="NCBIfam" id="NF041503">
    <property type="entry name" value="WZX_like"/>
    <property type="match status" value="1"/>
</dbReference>
<dbReference type="InterPro" id="IPR050833">
    <property type="entry name" value="Poly_Biosynth_Transport"/>
</dbReference>
<dbReference type="Proteomes" id="UP000574369">
    <property type="component" value="Unassembled WGS sequence"/>
</dbReference>
<dbReference type="RefSeq" id="WP_088451002.1">
    <property type="nucleotide sequence ID" value="NZ_JACHXO010000004.1"/>
</dbReference>
<evidence type="ECO:0000256" key="4">
    <source>
        <dbReference type="ARBA" id="ARBA00022989"/>
    </source>
</evidence>
<evidence type="ECO:0000256" key="2">
    <source>
        <dbReference type="ARBA" id="ARBA00022475"/>
    </source>
</evidence>
<sequence length="472" mass="50347">MSAVNQRSDLRWGYLAQALNVGAGLLLLPAVVRSLPSEDVGIWFVFITLTSLAQLLELGFLPTIARNTAYLFAGARSLTGQGVPTDMHATGQVDPALLADLTQAARRIYQWVALLGGLILMTAGSLYVLSVMTPTQDRSLVLGAWWLYAAGNICNFYYGYVNGLLQGRGDVASANQVVIVTRASMLVAGILALSVGSGLLGLGAATFLASVSGRFVAMRFFRRGAIALPERSRETIQRTVKLLWHNASRLGVVQLGAFLIQRANVLVASSFLGVSAAASLGLTVTILMTLSGVAAVILQVRMPRLASAQATRDVNSLRGLYGEIWLIACGAFFAGLLILVVAGNWILQSLHSKTLLLPTPLLCLLGVIMLLELNHSLAAGYLTTRNHVPFVRAGLLSGVLICLTSLALVKPFGVAGLIAAQGVVQLAYNNWKWPREARLDLGVSWGELLTQGLHRALGRQAPHADGPQNIRP</sequence>
<reference evidence="7 8" key="1">
    <citation type="submission" date="2020-08" db="EMBL/GenBank/DDBJ databases">
        <title>Genomic Encyclopedia of Type Strains, Phase III (KMG-III): the genomes of soil and plant-associated and newly described type strains.</title>
        <authorList>
            <person name="Whitman W."/>
        </authorList>
    </citation>
    <scope>NUCLEOTIDE SEQUENCE [LARGE SCALE GENOMIC DNA]</scope>
    <source>
        <strain evidence="7 8">CECT 7247</strain>
    </source>
</reference>
<dbReference type="InterPro" id="IPR048122">
    <property type="entry name" value="WZX-like"/>
</dbReference>